<keyword evidence="3 5" id="KW-1133">Transmembrane helix</keyword>
<feature type="transmembrane region" description="Helical" evidence="5">
    <location>
        <begin position="110"/>
        <end position="131"/>
    </location>
</feature>
<dbReference type="Gene3D" id="1.20.1740.10">
    <property type="entry name" value="Amino acid/polyamine transporter I"/>
    <property type="match status" value="1"/>
</dbReference>
<dbReference type="PANTHER" id="PTHR11785">
    <property type="entry name" value="AMINO ACID TRANSPORTER"/>
    <property type="match status" value="1"/>
</dbReference>
<protein>
    <submittedName>
        <fullName evidence="6">3374_t:CDS:1</fullName>
    </submittedName>
</protein>
<dbReference type="InterPro" id="IPR002293">
    <property type="entry name" value="AA/rel_permease1"/>
</dbReference>
<organism evidence="6 7">
    <name type="scientific">Dentiscutata erythropus</name>
    <dbReference type="NCBI Taxonomy" id="1348616"/>
    <lineage>
        <taxon>Eukaryota</taxon>
        <taxon>Fungi</taxon>
        <taxon>Fungi incertae sedis</taxon>
        <taxon>Mucoromycota</taxon>
        <taxon>Glomeromycotina</taxon>
        <taxon>Glomeromycetes</taxon>
        <taxon>Diversisporales</taxon>
        <taxon>Gigasporaceae</taxon>
        <taxon>Dentiscutata</taxon>
    </lineage>
</organism>
<accession>A0A9N9DD39</accession>
<reference evidence="6" key="1">
    <citation type="submission" date="2021-06" db="EMBL/GenBank/DDBJ databases">
        <authorList>
            <person name="Kallberg Y."/>
            <person name="Tangrot J."/>
            <person name="Rosling A."/>
        </authorList>
    </citation>
    <scope>NUCLEOTIDE SEQUENCE</scope>
    <source>
        <strain evidence="6">MA453B</strain>
    </source>
</reference>
<dbReference type="InterPro" id="IPR050598">
    <property type="entry name" value="AminoAcid_Transporter"/>
</dbReference>
<sequence length="219" mass="24814">FEYDINNIIGAGIFATSSSVWRLVQSPGAALMIWLAGGFISLFDSTEELASPETRLKRSNISSVLIAFIFYFLTNVAFITVVDPINAIYSDDIIVDIPFWVNSEKRLFRYSSQFLLLYLLNSGSRIISYSAKTGFIPKFSDKLYYWDERFGTPFNALLLQFVYCAVLILLFPGAGSTGFFTFFAHMSGYLTVVFYGVSAICILILRIRPEKSEVFYSHF</sequence>
<evidence type="ECO:0000313" key="7">
    <source>
        <dbReference type="Proteomes" id="UP000789405"/>
    </source>
</evidence>
<evidence type="ECO:0000256" key="4">
    <source>
        <dbReference type="ARBA" id="ARBA00023136"/>
    </source>
</evidence>
<comment type="caution">
    <text evidence="6">The sequence shown here is derived from an EMBL/GenBank/DDBJ whole genome shotgun (WGS) entry which is preliminary data.</text>
</comment>
<dbReference type="EMBL" id="CAJVPY010004948">
    <property type="protein sequence ID" value="CAG8631848.1"/>
    <property type="molecule type" value="Genomic_DNA"/>
</dbReference>
<comment type="subcellular location">
    <subcellularLocation>
        <location evidence="1">Membrane</location>
        <topology evidence="1">Multi-pass membrane protein</topology>
    </subcellularLocation>
</comment>
<proteinExistence type="predicted"/>
<keyword evidence="7" id="KW-1185">Reference proteome</keyword>
<dbReference type="OrthoDB" id="2430479at2759"/>
<name>A0A9N9DD39_9GLOM</name>
<dbReference type="Pfam" id="PF13520">
    <property type="entry name" value="AA_permease_2"/>
    <property type="match status" value="1"/>
</dbReference>
<evidence type="ECO:0000256" key="3">
    <source>
        <dbReference type="ARBA" id="ARBA00022989"/>
    </source>
</evidence>
<evidence type="ECO:0000256" key="2">
    <source>
        <dbReference type="ARBA" id="ARBA00022692"/>
    </source>
</evidence>
<gene>
    <name evidence="6" type="ORF">DERYTH_LOCUS9187</name>
</gene>
<dbReference type="PANTHER" id="PTHR11785:SF512">
    <property type="entry name" value="SOBREMESA, ISOFORM B"/>
    <property type="match status" value="1"/>
</dbReference>
<evidence type="ECO:0000256" key="5">
    <source>
        <dbReference type="SAM" id="Phobius"/>
    </source>
</evidence>
<feature type="transmembrane region" description="Helical" evidence="5">
    <location>
        <begin position="64"/>
        <end position="82"/>
    </location>
</feature>
<dbReference type="Proteomes" id="UP000789405">
    <property type="component" value="Unassembled WGS sequence"/>
</dbReference>
<feature type="non-terminal residue" evidence="6">
    <location>
        <position position="219"/>
    </location>
</feature>
<feature type="transmembrane region" description="Helical" evidence="5">
    <location>
        <begin position="152"/>
        <end position="174"/>
    </location>
</feature>
<feature type="transmembrane region" description="Helical" evidence="5">
    <location>
        <begin position="24"/>
        <end position="43"/>
    </location>
</feature>
<keyword evidence="2 5" id="KW-0812">Transmembrane</keyword>
<feature type="transmembrane region" description="Helical" evidence="5">
    <location>
        <begin position="186"/>
        <end position="205"/>
    </location>
</feature>
<evidence type="ECO:0000256" key="1">
    <source>
        <dbReference type="ARBA" id="ARBA00004141"/>
    </source>
</evidence>
<dbReference type="GO" id="GO:0015179">
    <property type="term" value="F:L-amino acid transmembrane transporter activity"/>
    <property type="evidence" value="ECO:0007669"/>
    <property type="project" value="TreeGrafter"/>
</dbReference>
<dbReference type="GO" id="GO:0016020">
    <property type="term" value="C:membrane"/>
    <property type="evidence" value="ECO:0007669"/>
    <property type="project" value="UniProtKB-SubCell"/>
</dbReference>
<dbReference type="AlphaFoldDB" id="A0A9N9DD39"/>
<evidence type="ECO:0000313" key="6">
    <source>
        <dbReference type="EMBL" id="CAG8631848.1"/>
    </source>
</evidence>
<keyword evidence="4 5" id="KW-0472">Membrane</keyword>